<evidence type="ECO:0000313" key="2">
    <source>
        <dbReference type="EMBL" id="XDQ46729.1"/>
    </source>
</evidence>
<proteinExistence type="predicted"/>
<feature type="region of interest" description="Disordered" evidence="1">
    <location>
        <begin position="30"/>
        <end position="67"/>
    </location>
</feature>
<gene>
    <name evidence="2" type="ORF">AB5J52_33195</name>
</gene>
<dbReference type="RefSeq" id="WP_369225764.1">
    <property type="nucleotide sequence ID" value="NZ_CP163441.1"/>
</dbReference>
<sequence length="67" mass="7882">MFEYELHQIRSAELRRQADEARLVREAVRSRRAARRDARQDAVPADDAAAREAHTDRRGRRRLQRAA</sequence>
<dbReference type="EMBL" id="CP163441">
    <property type="protein sequence ID" value="XDQ46729.1"/>
    <property type="molecule type" value="Genomic_DNA"/>
</dbReference>
<evidence type="ECO:0000256" key="1">
    <source>
        <dbReference type="SAM" id="MobiDB-lite"/>
    </source>
</evidence>
<feature type="compositionally biased region" description="Basic residues" evidence="1">
    <location>
        <begin position="57"/>
        <end position="67"/>
    </location>
</feature>
<dbReference type="AlphaFoldDB" id="A0AB39R0Z6"/>
<protein>
    <submittedName>
        <fullName evidence="2">Uncharacterized protein</fullName>
    </submittedName>
</protein>
<feature type="compositionally biased region" description="Basic and acidic residues" evidence="1">
    <location>
        <begin position="30"/>
        <end position="40"/>
    </location>
</feature>
<organism evidence="2">
    <name type="scientific">Streptomyces sp. R39</name>
    <dbReference type="NCBI Taxonomy" id="3238631"/>
    <lineage>
        <taxon>Bacteria</taxon>
        <taxon>Bacillati</taxon>
        <taxon>Actinomycetota</taxon>
        <taxon>Actinomycetes</taxon>
        <taxon>Kitasatosporales</taxon>
        <taxon>Streptomycetaceae</taxon>
        <taxon>Streptomyces</taxon>
    </lineage>
</organism>
<accession>A0AB39R0Z6</accession>
<name>A0AB39R0Z6_9ACTN</name>
<reference evidence="2" key="1">
    <citation type="submission" date="2024-07" db="EMBL/GenBank/DDBJ databases">
        <authorList>
            <person name="Yu S.T."/>
        </authorList>
    </citation>
    <scope>NUCLEOTIDE SEQUENCE</scope>
    <source>
        <strain evidence="2">R39</strain>
    </source>
</reference>